<protein>
    <submittedName>
        <fullName evidence="2">PilZ domain-containing protein</fullName>
    </submittedName>
</protein>
<name>A0ABU4HWH6_9ACTN</name>
<proteinExistence type="predicted"/>
<organism evidence="2 3">
    <name type="scientific">Conexibacter stalactiti</name>
    <dbReference type="NCBI Taxonomy" id="1940611"/>
    <lineage>
        <taxon>Bacteria</taxon>
        <taxon>Bacillati</taxon>
        <taxon>Actinomycetota</taxon>
        <taxon>Thermoleophilia</taxon>
        <taxon>Solirubrobacterales</taxon>
        <taxon>Conexibacteraceae</taxon>
        <taxon>Conexibacter</taxon>
    </lineage>
</organism>
<dbReference type="InterPro" id="IPR009875">
    <property type="entry name" value="PilZ_domain"/>
</dbReference>
<evidence type="ECO:0000313" key="2">
    <source>
        <dbReference type="EMBL" id="MDW5597677.1"/>
    </source>
</evidence>
<reference evidence="2 3" key="2">
    <citation type="submission" date="2023-10" db="EMBL/GenBank/DDBJ databases">
        <authorList>
            <person name="Han X.F."/>
        </authorList>
    </citation>
    <scope>NUCLEOTIDE SEQUENCE [LARGE SCALE GENOMIC DNA]</scope>
    <source>
        <strain evidence="2 3">KCTC 39840</strain>
    </source>
</reference>
<reference evidence="3" key="1">
    <citation type="submission" date="2023-07" db="EMBL/GenBank/DDBJ databases">
        <title>Conexibacter stalactiti sp. nov., isolated from stalactites in a lava cave and emended description of the genus Conexibacter.</title>
        <authorList>
            <person name="Lee S.D."/>
        </authorList>
    </citation>
    <scope>NUCLEOTIDE SEQUENCE [LARGE SCALE GENOMIC DNA]</scope>
    <source>
        <strain evidence="3">KCTC 39840</strain>
    </source>
</reference>
<dbReference type="Gene3D" id="2.40.10.220">
    <property type="entry name" value="predicted glycosyltransferase like domains"/>
    <property type="match status" value="1"/>
</dbReference>
<evidence type="ECO:0000313" key="3">
    <source>
        <dbReference type="Proteomes" id="UP001284601"/>
    </source>
</evidence>
<keyword evidence="3" id="KW-1185">Reference proteome</keyword>
<dbReference type="RefSeq" id="WP_318600143.1">
    <property type="nucleotide sequence ID" value="NZ_JAWSTH010000098.1"/>
</dbReference>
<feature type="domain" description="PilZ" evidence="1">
    <location>
        <begin position="106"/>
        <end position="210"/>
    </location>
</feature>
<dbReference type="EMBL" id="JAWSTH010000098">
    <property type="protein sequence ID" value="MDW5597677.1"/>
    <property type="molecule type" value="Genomic_DNA"/>
</dbReference>
<evidence type="ECO:0000259" key="1">
    <source>
        <dbReference type="Pfam" id="PF07238"/>
    </source>
</evidence>
<sequence>MSPLRKRNGRRAGPSLVAHLPEVRQDVDLILPDRERFAARVTRIAEDEIVLVLLLDARDPLQLGEVAEMAIEFAGPRGLVRIEGHGDVKAYDVVILKLAGAVEVVQRRDFVRVGAVRPMALAPLGEEGEEDGPWIDTLTVNVSGNGILASGPDTFEIDTRVRFRVRVTEGEPPIEGIGRIARASDAGHRGIAIEQLSDESRRRLVAFIFERERIARRLTRDGEL</sequence>
<dbReference type="Pfam" id="PF07238">
    <property type="entry name" value="PilZ"/>
    <property type="match status" value="1"/>
</dbReference>
<gene>
    <name evidence="2" type="ORF">R7226_25220</name>
</gene>
<comment type="caution">
    <text evidence="2">The sequence shown here is derived from an EMBL/GenBank/DDBJ whole genome shotgun (WGS) entry which is preliminary data.</text>
</comment>
<accession>A0ABU4HWH6</accession>
<dbReference type="Proteomes" id="UP001284601">
    <property type="component" value="Unassembled WGS sequence"/>
</dbReference>